<proteinExistence type="predicted"/>
<reference evidence="9" key="1">
    <citation type="submission" date="2010-07" db="EMBL/GenBank/DDBJ databases">
        <authorList>
            <consortium name="CONSOLIDER consortium CSD2007-00005"/>
            <person name="Guazzaroni M.-E."/>
            <person name="Richter M."/>
            <person name="Garcia-Salamanca A."/>
            <person name="Yarza P."/>
            <person name="Ferrer M."/>
        </authorList>
    </citation>
    <scope>NUCLEOTIDE SEQUENCE</scope>
</reference>
<dbReference type="EMBL" id="ADZX01000398">
    <property type="protein sequence ID" value="EFK96814.1"/>
    <property type="molecule type" value="Genomic_DNA"/>
</dbReference>
<dbReference type="PANTHER" id="PTHR30258">
    <property type="entry name" value="TYPE II SECRETION SYSTEM PROTEIN GSPE-RELATED"/>
    <property type="match status" value="1"/>
</dbReference>
<dbReference type="GO" id="GO:0005524">
    <property type="term" value="F:ATP binding"/>
    <property type="evidence" value="ECO:0007669"/>
    <property type="project" value="UniProtKB-KW"/>
</dbReference>
<evidence type="ECO:0000256" key="1">
    <source>
        <dbReference type="ARBA" id="ARBA00022448"/>
    </source>
</evidence>
<dbReference type="NCBIfam" id="TIGR02533">
    <property type="entry name" value="type_II_gspE"/>
    <property type="match status" value="1"/>
</dbReference>
<organism evidence="9">
    <name type="scientific">sediment metagenome</name>
    <dbReference type="NCBI Taxonomy" id="749907"/>
    <lineage>
        <taxon>unclassified sequences</taxon>
        <taxon>metagenomes</taxon>
        <taxon>ecological metagenomes</taxon>
    </lineage>
</organism>
<dbReference type="GO" id="GO:0016887">
    <property type="term" value="F:ATP hydrolysis activity"/>
    <property type="evidence" value="ECO:0007669"/>
    <property type="project" value="TreeGrafter"/>
</dbReference>
<dbReference type="InterPro" id="IPR007831">
    <property type="entry name" value="T2SS_GspE_N"/>
</dbReference>
<dbReference type="PROSITE" id="PS00662">
    <property type="entry name" value="T2SP_E"/>
    <property type="match status" value="1"/>
</dbReference>
<dbReference type="FunFam" id="3.30.450.90:FF:000001">
    <property type="entry name" value="Type II secretion system ATPase GspE"/>
    <property type="match status" value="1"/>
</dbReference>
<dbReference type="InterPro" id="IPR037257">
    <property type="entry name" value="T2SS_E_N_sf"/>
</dbReference>
<dbReference type="Gene3D" id="3.40.50.300">
    <property type="entry name" value="P-loop containing nucleotide triphosphate hydrolases"/>
    <property type="match status" value="1"/>
</dbReference>
<dbReference type="InterPro" id="IPR001482">
    <property type="entry name" value="T2SS/T4SS_dom"/>
</dbReference>
<dbReference type="GO" id="GO:0008564">
    <property type="term" value="F:protein-exporting ATPase activity"/>
    <property type="evidence" value="ECO:0007669"/>
    <property type="project" value="UniProtKB-EC"/>
</dbReference>
<evidence type="ECO:0000256" key="3">
    <source>
        <dbReference type="ARBA" id="ARBA00022840"/>
    </source>
</evidence>
<keyword evidence="1" id="KW-0813">Transport</keyword>
<dbReference type="GO" id="GO:0005886">
    <property type="term" value="C:plasma membrane"/>
    <property type="evidence" value="ECO:0007669"/>
    <property type="project" value="TreeGrafter"/>
</dbReference>
<dbReference type="SUPFAM" id="SSF52540">
    <property type="entry name" value="P-loop containing nucleoside triphosphate hydrolases"/>
    <property type="match status" value="1"/>
</dbReference>
<dbReference type="GO" id="GO:0015628">
    <property type="term" value="P:protein secretion by the type II secretion system"/>
    <property type="evidence" value="ECO:0007669"/>
    <property type="project" value="InterPro"/>
</dbReference>
<dbReference type="Pfam" id="PF00437">
    <property type="entry name" value="T2SSE"/>
    <property type="match status" value="1"/>
</dbReference>
<keyword evidence="2" id="KW-0547">Nucleotide-binding</keyword>
<reference evidence="9" key="2">
    <citation type="journal article" date="2011" name="Microb. Ecol.">
        <title>Taxonomic and Functional Metagenomic Profiling of the Microbial Community in the Anoxic Sediment of a Sub-saline Shallow Lake (Laguna de Carrizo, Central Spain).</title>
        <authorList>
            <person name="Ferrer M."/>
            <person name="Guazzaroni M.E."/>
            <person name="Richter M."/>
            <person name="Garcia-Salamanca A."/>
            <person name="Yarza P."/>
            <person name="Suarez-Suarez A."/>
            <person name="Solano J."/>
            <person name="Alcaide M."/>
            <person name="van Dillewijn P."/>
            <person name="Molina-Henares M.A."/>
            <person name="Lopez-Cortes N."/>
            <person name="Al-Ramahi Y."/>
            <person name="Guerrero C."/>
            <person name="Acosta A."/>
            <person name="de Eugenio L.I."/>
            <person name="Martinez V."/>
            <person name="Marques S."/>
            <person name="Rojo F."/>
            <person name="Santero E."/>
            <person name="Genilloud O."/>
            <person name="Perez-Perez J."/>
            <person name="Rossello-Mora R."/>
            <person name="Ramos J.L."/>
        </authorList>
    </citation>
    <scope>NUCLEOTIDE SEQUENCE</scope>
</reference>
<dbReference type="EC" id="7.4.2.8" evidence="6"/>
<evidence type="ECO:0000313" key="9">
    <source>
        <dbReference type="EMBL" id="EFK96814.1"/>
    </source>
</evidence>
<keyword evidence="4" id="KW-0653">Protein transport</keyword>
<dbReference type="SUPFAM" id="SSF160246">
    <property type="entry name" value="EspE N-terminal domain-like"/>
    <property type="match status" value="1"/>
</dbReference>
<comment type="caution">
    <text evidence="9">The sequence shown here is derived from an EMBL/GenBank/DDBJ whole genome shotgun (WGS) entry which is preliminary data.</text>
</comment>
<gene>
    <name evidence="9" type="ORF">LDC_1157</name>
</gene>
<dbReference type="CDD" id="cd01129">
    <property type="entry name" value="PulE-GspE-like"/>
    <property type="match status" value="1"/>
</dbReference>
<name>D9PI03_9ZZZZ</name>
<evidence type="ECO:0000256" key="2">
    <source>
        <dbReference type="ARBA" id="ARBA00022741"/>
    </source>
</evidence>
<sequence>MKAELIDILRLQMGVDEDRIEKVKALKAGDEKSFANLVKAEGILNEATVLKAFSLLLGLQMMEGIPGTMVDAALATPFTVSYLKQKKALPLRNGGDKVLIAVNDPFDYETIDSITRTLGMGFLETVLAPEGEIAGAINLAFEEGPHTAEKILKDIDEEDSERIFAEIQETTDLLEDTSEAPVIQFVNLMLSKAVKNRASDIHIEPYQQNLKIRLRIDGLLYDTFDPPKRLHPAITSRIKVMAGLNIAEKRVPQDGRIEIRVADKDVDIRVSTLPTVYGERVVLRLLNKSSELFKLHELGIPDAHLAEIRRLITLSHGIILVTGPTGSGKTTTLYAALCEINTPEKNIITIEDPVEYQIDGIGQVHVNRKVGLTFANGLRTIVRQDPDVILVGEIRDLETAEIAIQAALTGHLVFSTLHTNDAASAVTRLIDMGIEPFLISSSVLAIMAQRLVRTICPYCKRPADINGEYMRDLNVHESDLKHARISVGAGCEKCMNTGYYGRTGIYEILKVTESIKKTVLCSSDADSIKHVAIEEGMRTLRQDGADKVIQGISTTEEVLRVTQV</sequence>
<keyword evidence="3" id="KW-0067">ATP-binding</keyword>
<keyword evidence="5" id="KW-1278">Translocase</keyword>
<evidence type="ECO:0000259" key="8">
    <source>
        <dbReference type="PROSITE" id="PS00662"/>
    </source>
</evidence>
<comment type="catalytic activity">
    <reaction evidence="7">
        <text>ATP + H2O + cellular proteinSide 1 = ADP + phosphate + cellular proteinSide 2.</text>
        <dbReference type="EC" id="7.4.2.8"/>
    </reaction>
</comment>
<dbReference type="Pfam" id="PF05157">
    <property type="entry name" value="MshEN"/>
    <property type="match status" value="1"/>
</dbReference>
<evidence type="ECO:0000256" key="6">
    <source>
        <dbReference type="ARBA" id="ARBA00024382"/>
    </source>
</evidence>
<dbReference type="InterPro" id="IPR013369">
    <property type="entry name" value="T2SS_GspE"/>
</dbReference>
<dbReference type="GO" id="GO:0015627">
    <property type="term" value="C:type II protein secretion system complex"/>
    <property type="evidence" value="ECO:0007669"/>
    <property type="project" value="InterPro"/>
</dbReference>
<evidence type="ECO:0000256" key="7">
    <source>
        <dbReference type="ARBA" id="ARBA00034006"/>
    </source>
</evidence>
<evidence type="ECO:0000256" key="5">
    <source>
        <dbReference type="ARBA" id="ARBA00022967"/>
    </source>
</evidence>
<evidence type="ECO:0000256" key="4">
    <source>
        <dbReference type="ARBA" id="ARBA00022927"/>
    </source>
</evidence>
<dbReference type="PANTHER" id="PTHR30258:SF2">
    <property type="entry name" value="COMG OPERON PROTEIN 1"/>
    <property type="match status" value="1"/>
</dbReference>
<dbReference type="AlphaFoldDB" id="D9PI03"/>
<feature type="domain" description="Bacterial type II secretion system protein E" evidence="8">
    <location>
        <begin position="382"/>
        <end position="396"/>
    </location>
</feature>
<dbReference type="SMART" id="SM00382">
    <property type="entry name" value="AAA"/>
    <property type="match status" value="1"/>
</dbReference>
<dbReference type="Gene3D" id="3.30.300.160">
    <property type="entry name" value="Type II secretion system, protein E, N-terminal domain"/>
    <property type="match status" value="1"/>
</dbReference>
<dbReference type="InterPro" id="IPR003593">
    <property type="entry name" value="AAA+_ATPase"/>
</dbReference>
<dbReference type="InterPro" id="IPR027417">
    <property type="entry name" value="P-loop_NTPase"/>
</dbReference>
<dbReference type="FunFam" id="3.40.50.300:FF:000398">
    <property type="entry name" value="Type IV pilus assembly ATPase PilB"/>
    <property type="match status" value="1"/>
</dbReference>
<dbReference type="Gene3D" id="3.30.450.90">
    <property type="match status" value="1"/>
</dbReference>
<accession>D9PI03</accession>
<protein>
    <recommendedName>
        <fullName evidence="6">protein-secreting ATPase</fullName>
        <ecNumber evidence="6">7.4.2.8</ecNumber>
    </recommendedName>
</protein>